<comment type="caution">
    <text evidence="1">The sequence shown here is derived from an EMBL/GenBank/DDBJ whole genome shotgun (WGS) entry which is preliminary data.</text>
</comment>
<dbReference type="PANTHER" id="PTHR41677:SF1">
    <property type="entry name" value="FE2OG DIOXYGENASE DOMAIN-CONTAINING PROTEIN"/>
    <property type="match status" value="1"/>
</dbReference>
<name>A0AAN7ZYI5_9PEZI</name>
<sequence>MAETMTLPIQTTKITIDRLEHQTNGSLQGPTVFDPAKHLAFEPPREFITLQDLLLSEDKAISPVAVTAPFPLFSAEGVQALRADLFRKEVVDKHAYSLTPGCYKMRGYSYDTPFVDAVWKSPAVLAACSKAAGVDLSVVFDYEIAHMNVQVDALLGQPTLSSVLPQPTPPSNAQSGGPVVEQPAIVQDDDLESLPANGTWHTDSYPWVCVVMLSDPTNMSGGETGLRKGDGTLLKVRGPAVGWAVMMQGGCIKHIALKASGGTGERITMVTSFRAKDPMQKDVSNLVNVKRSSKHNELFQQWSTYRLDVLSQRALLMRNEIAKGDKTAEEISALMTEWQAVQADYLKTTVDEMYGPGREGSQF</sequence>
<accession>A0AAN7ZYI5</accession>
<gene>
    <name evidence="1" type="ORF">LTR97_011360</name>
</gene>
<proteinExistence type="predicted"/>
<organism evidence="1 2">
    <name type="scientific">Elasticomyces elasticus</name>
    <dbReference type="NCBI Taxonomy" id="574655"/>
    <lineage>
        <taxon>Eukaryota</taxon>
        <taxon>Fungi</taxon>
        <taxon>Dikarya</taxon>
        <taxon>Ascomycota</taxon>
        <taxon>Pezizomycotina</taxon>
        <taxon>Dothideomycetes</taxon>
        <taxon>Dothideomycetidae</taxon>
        <taxon>Mycosphaerellales</taxon>
        <taxon>Teratosphaeriaceae</taxon>
        <taxon>Elasticomyces</taxon>
    </lineage>
</organism>
<dbReference type="PANTHER" id="PTHR41677">
    <property type="entry name" value="YALI0B19030P"/>
    <property type="match status" value="1"/>
</dbReference>
<dbReference type="AlphaFoldDB" id="A0AAN7ZYI5"/>
<dbReference type="Proteomes" id="UP001310594">
    <property type="component" value="Unassembled WGS sequence"/>
</dbReference>
<evidence type="ECO:0008006" key="3">
    <source>
        <dbReference type="Google" id="ProtNLM"/>
    </source>
</evidence>
<protein>
    <recommendedName>
        <fullName evidence="3">Fe2OG dioxygenase domain-containing protein</fullName>
    </recommendedName>
</protein>
<evidence type="ECO:0000313" key="1">
    <source>
        <dbReference type="EMBL" id="KAK5691368.1"/>
    </source>
</evidence>
<reference evidence="1" key="1">
    <citation type="submission" date="2023-08" db="EMBL/GenBank/DDBJ databases">
        <title>Black Yeasts Isolated from many extreme environments.</title>
        <authorList>
            <person name="Coleine C."/>
            <person name="Stajich J.E."/>
            <person name="Selbmann L."/>
        </authorList>
    </citation>
    <scope>NUCLEOTIDE SEQUENCE</scope>
    <source>
        <strain evidence="1">CCFEE 5810</strain>
    </source>
</reference>
<evidence type="ECO:0000313" key="2">
    <source>
        <dbReference type="Proteomes" id="UP001310594"/>
    </source>
</evidence>
<dbReference type="EMBL" id="JAVRQU010000021">
    <property type="protein sequence ID" value="KAK5691368.1"/>
    <property type="molecule type" value="Genomic_DNA"/>
</dbReference>